<dbReference type="InterPro" id="IPR036390">
    <property type="entry name" value="WH_DNA-bd_sf"/>
</dbReference>
<protein>
    <recommendedName>
        <fullName evidence="2">HTH marR-type domain-containing protein</fullName>
    </recommendedName>
</protein>
<organism evidence="3 4">
    <name type="scientific">Propionibacterium acidifaciens F0233</name>
    <dbReference type="NCBI Taxonomy" id="553198"/>
    <lineage>
        <taxon>Bacteria</taxon>
        <taxon>Bacillati</taxon>
        <taxon>Actinomycetota</taxon>
        <taxon>Actinomycetes</taxon>
        <taxon>Propionibacteriales</taxon>
        <taxon>Propionibacteriaceae</taxon>
        <taxon>Propionibacterium</taxon>
    </lineage>
</organism>
<dbReference type="InterPro" id="IPR039422">
    <property type="entry name" value="MarR/SlyA-like"/>
</dbReference>
<dbReference type="SMART" id="SM00347">
    <property type="entry name" value="HTH_MARR"/>
    <property type="match status" value="1"/>
</dbReference>
<dbReference type="RefSeq" id="WP_021796565.1">
    <property type="nucleotide sequence ID" value="NZ_ACVN02000053.1"/>
</dbReference>
<gene>
    <name evidence="3" type="ORF">HMPREF0682_1170</name>
</gene>
<evidence type="ECO:0000313" key="4">
    <source>
        <dbReference type="Proteomes" id="UP000017052"/>
    </source>
</evidence>
<accession>U2QEV1</accession>
<dbReference type="InterPro" id="IPR000835">
    <property type="entry name" value="HTH_MarR-typ"/>
</dbReference>
<name>U2QEV1_9ACTN</name>
<dbReference type="InterPro" id="IPR036388">
    <property type="entry name" value="WH-like_DNA-bd_sf"/>
</dbReference>
<dbReference type="Proteomes" id="UP000017052">
    <property type="component" value="Unassembled WGS sequence"/>
</dbReference>
<dbReference type="EMBL" id="ACVN02000053">
    <property type="protein sequence ID" value="ERK61410.1"/>
    <property type="molecule type" value="Genomic_DNA"/>
</dbReference>
<evidence type="ECO:0000259" key="2">
    <source>
        <dbReference type="PROSITE" id="PS50995"/>
    </source>
</evidence>
<dbReference type="PROSITE" id="PS50995">
    <property type="entry name" value="HTH_MARR_2"/>
    <property type="match status" value="1"/>
</dbReference>
<proteinExistence type="predicted"/>
<keyword evidence="4" id="KW-1185">Reference proteome</keyword>
<reference evidence="3" key="1">
    <citation type="submission" date="2013-08" db="EMBL/GenBank/DDBJ databases">
        <authorList>
            <person name="Durkin A.S."/>
            <person name="Haft D.R."/>
            <person name="McCorrison J."/>
            <person name="Torralba M."/>
            <person name="Gillis M."/>
            <person name="Haft D.H."/>
            <person name="Methe B."/>
            <person name="Sutton G."/>
            <person name="Nelson K.E."/>
        </authorList>
    </citation>
    <scope>NUCLEOTIDE SEQUENCE [LARGE SCALE GENOMIC DNA]</scope>
    <source>
        <strain evidence="3">F0233</strain>
    </source>
</reference>
<sequence length="151" mass="16678">MRRDAHTNRGEPGLENLVGYRLKQTRAVLRSRMDEALRPLGPTTPRYVCLELLARTPATSSSEPARGAFVTRQTMSELLRGLQSRGPVARAERPSGGRALPVELTPDGRRLLDLASERIGEIEQRMVSGLTVGQRRALHEAPVRCAEALED</sequence>
<feature type="region of interest" description="Disordered" evidence="1">
    <location>
        <begin position="81"/>
        <end position="103"/>
    </location>
</feature>
<dbReference type="GeneID" id="95359362"/>
<dbReference type="Gene3D" id="1.10.10.10">
    <property type="entry name" value="Winged helix-like DNA-binding domain superfamily/Winged helix DNA-binding domain"/>
    <property type="match status" value="1"/>
</dbReference>
<dbReference type="GO" id="GO:0006950">
    <property type="term" value="P:response to stress"/>
    <property type="evidence" value="ECO:0007669"/>
    <property type="project" value="TreeGrafter"/>
</dbReference>
<feature type="domain" description="HTH marR-type" evidence="2">
    <location>
        <begin position="15"/>
        <end position="147"/>
    </location>
</feature>
<dbReference type="GO" id="GO:0003700">
    <property type="term" value="F:DNA-binding transcription factor activity"/>
    <property type="evidence" value="ECO:0007669"/>
    <property type="project" value="InterPro"/>
</dbReference>
<dbReference type="PANTHER" id="PTHR33164:SF43">
    <property type="entry name" value="HTH-TYPE TRANSCRIPTIONAL REPRESSOR YETL"/>
    <property type="match status" value="1"/>
</dbReference>
<dbReference type="AlphaFoldDB" id="U2QEV1"/>
<evidence type="ECO:0000313" key="3">
    <source>
        <dbReference type="EMBL" id="ERK61410.1"/>
    </source>
</evidence>
<dbReference type="PANTHER" id="PTHR33164">
    <property type="entry name" value="TRANSCRIPTIONAL REGULATOR, MARR FAMILY"/>
    <property type="match status" value="1"/>
</dbReference>
<evidence type="ECO:0000256" key="1">
    <source>
        <dbReference type="SAM" id="MobiDB-lite"/>
    </source>
</evidence>
<dbReference type="SUPFAM" id="SSF46785">
    <property type="entry name" value="Winged helix' DNA-binding domain"/>
    <property type="match status" value="1"/>
</dbReference>
<comment type="caution">
    <text evidence="3">The sequence shown here is derived from an EMBL/GenBank/DDBJ whole genome shotgun (WGS) entry which is preliminary data.</text>
</comment>